<evidence type="ECO:0000256" key="5">
    <source>
        <dbReference type="ARBA" id="ARBA00044692"/>
    </source>
</evidence>
<dbReference type="EC" id="3.6.1.-" evidence="7"/>
<keyword evidence="3 7" id="KW-0540">Nuclease</keyword>
<dbReference type="GO" id="GO:0034353">
    <property type="term" value="F:mRNA 5'-diphosphatase activity"/>
    <property type="evidence" value="ECO:0007669"/>
    <property type="project" value="TreeGrafter"/>
</dbReference>
<gene>
    <name evidence="10" type="ORF">AC631_01448</name>
</gene>
<name>A0A0V1Q2J9_9ASCO</name>
<evidence type="ECO:0000256" key="7">
    <source>
        <dbReference type="RuleBase" id="RU367113"/>
    </source>
</evidence>
<comment type="similarity">
    <text evidence="2 7">Belongs to the DXO/Dom3Z family.</text>
</comment>
<comment type="catalytic activity">
    <reaction evidence="5">
        <text>a 5'-end triphospho-ribonucleoside in mRNA + H2O = a 5'-end phospho-ribonucleoside in mRNA + diphosphate + H(+)</text>
        <dbReference type="Rhea" id="RHEA:78683"/>
        <dbReference type="Rhea" id="RHEA-COMP:15692"/>
        <dbReference type="Rhea" id="RHEA-COMP:17164"/>
        <dbReference type="ChEBI" id="CHEBI:15377"/>
        <dbReference type="ChEBI" id="CHEBI:15378"/>
        <dbReference type="ChEBI" id="CHEBI:33019"/>
        <dbReference type="ChEBI" id="CHEBI:138282"/>
        <dbReference type="ChEBI" id="CHEBI:167618"/>
    </reaction>
    <physiologicalReaction direction="left-to-right" evidence="5">
        <dbReference type="Rhea" id="RHEA:78684"/>
    </physiologicalReaction>
</comment>
<comment type="function">
    <text evidence="7">Decapping enzyme for NAD-capped RNAs: specifically hydrolyzes the nicotinamide adenine dinucleotide (NAD) cap from a subset of RNAs by removing the entire NAD moiety from the 5'-end of an NAD-capped RNA.</text>
</comment>
<keyword evidence="7" id="KW-0547">Nucleotide-binding</keyword>
<evidence type="ECO:0000259" key="9">
    <source>
        <dbReference type="Pfam" id="PF08652"/>
    </source>
</evidence>
<dbReference type="PANTHER" id="PTHR12395:SF9">
    <property type="entry name" value="DECAPPING AND EXORIBONUCLEASE PROTEIN"/>
    <property type="match status" value="1"/>
</dbReference>
<keyword evidence="7" id="KW-0479">Metal-binding</keyword>
<keyword evidence="7" id="KW-0694">RNA-binding</keyword>
<dbReference type="AlphaFoldDB" id="A0A0V1Q2J9"/>
<feature type="compositionally biased region" description="Basic residues" evidence="8">
    <location>
        <begin position="418"/>
        <end position="427"/>
    </location>
</feature>
<dbReference type="GO" id="GO:0110155">
    <property type="term" value="P:NAD-cap decapping"/>
    <property type="evidence" value="ECO:0007669"/>
    <property type="project" value="TreeGrafter"/>
</dbReference>
<dbReference type="GO" id="GO:0005829">
    <property type="term" value="C:cytosol"/>
    <property type="evidence" value="ECO:0007669"/>
    <property type="project" value="TreeGrafter"/>
</dbReference>
<dbReference type="InterPro" id="IPR013961">
    <property type="entry name" value="RAI1"/>
</dbReference>
<dbReference type="InterPro" id="IPR039039">
    <property type="entry name" value="RAI1-like_fam"/>
</dbReference>
<comment type="cofactor">
    <cofactor evidence="1 7">
        <name>a divalent metal cation</name>
        <dbReference type="ChEBI" id="CHEBI:60240"/>
    </cofactor>
</comment>
<dbReference type="GO" id="GO:0004518">
    <property type="term" value="F:nuclease activity"/>
    <property type="evidence" value="ECO:0007669"/>
    <property type="project" value="UniProtKB-KW"/>
</dbReference>
<dbReference type="GO" id="GO:0000166">
    <property type="term" value="F:nucleotide binding"/>
    <property type="evidence" value="ECO:0007669"/>
    <property type="project" value="UniProtKB-KW"/>
</dbReference>
<dbReference type="RefSeq" id="XP_015468846.1">
    <property type="nucleotide sequence ID" value="XM_015610278.1"/>
</dbReference>
<protein>
    <recommendedName>
        <fullName evidence="7">Decapping nuclease</fullName>
        <ecNumber evidence="7">3.6.1.-</ecNumber>
    </recommendedName>
</protein>
<dbReference type="OrthoDB" id="4019319at2759"/>
<proteinExistence type="inferred from homology"/>
<evidence type="ECO:0000256" key="2">
    <source>
        <dbReference type="ARBA" id="ARBA00006562"/>
    </source>
</evidence>
<comment type="caution">
    <text evidence="10">The sequence shown here is derived from an EMBL/GenBank/DDBJ whole genome shotgun (WGS) entry which is preliminary data.</text>
</comment>
<evidence type="ECO:0000256" key="3">
    <source>
        <dbReference type="ARBA" id="ARBA00022722"/>
    </source>
</evidence>
<comment type="catalytic activity">
    <reaction evidence="6">
        <text>a 5'-end NAD(+)-phospho-ribonucleoside in mRNA + H2O = a 5'-end phospho-ribonucleoside in mRNA + NAD(+) + H(+)</text>
        <dbReference type="Rhea" id="RHEA:60880"/>
        <dbReference type="Rhea" id="RHEA-COMP:15692"/>
        <dbReference type="Rhea" id="RHEA-COMP:15698"/>
        <dbReference type="ChEBI" id="CHEBI:15377"/>
        <dbReference type="ChEBI" id="CHEBI:15378"/>
        <dbReference type="ChEBI" id="CHEBI:57540"/>
        <dbReference type="ChEBI" id="CHEBI:138282"/>
        <dbReference type="ChEBI" id="CHEBI:144029"/>
    </reaction>
    <physiologicalReaction direction="left-to-right" evidence="6">
        <dbReference type="Rhea" id="RHEA:60881"/>
    </physiologicalReaction>
</comment>
<organism evidence="10 11">
    <name type="scientific">Debaryomyces fabryi</name>
    <dbReference type="NCBI Taxonomy" id="58627"/>
    <lineage>
        <taxon>Eukaryota</taxon>
        <taxon>Fungi</taxon>
        <taxon>Dikarya</taxon>
        <taxon>Ascomycota</taxon>
        <taxon>Saccharomycotina</taxon>
        <taxon>Pichiomycetes</taxon>
        <taxon>Debaryomycetaceae</taxon>
        <taxon>Debaryomyces</taxon>
    </lineage>
</organism>
<dbReference type="GO" id="GO:0003723">
    <property type="term" value="F:RNA binding"/>
    <property type="evidence" value="ECO:0007669"/>
    <property type="project" value="UniProtKB-KW"/>
</dbReference>
<comment type="catalytic activity">
    <reaction evidence="4">
        <text>a 5'-end (N(7)-methyl 5'-triphosphoguanosine)-ribonucleoside-ribonucleotide in mRNA + H2O = a (N(7)-methyl 5'-triphosphoguanosine)-nucleoside + a 5'-end phospho-ribonucleoside in mRNA + H(+)</text>
        <dbReference type="Rhea" id="RHEA:66928"/>
        <dbReference type="Rhea" id="RHEA-COMP:15692"/>
        <dbReference type="Rhea" id="RHEA-COMP:17313"/>
        <dbReference type="ChEBI" id="CHEBI:15377"/>
        <dbReference type="ChEBI" id="CHEBI:15378"/>
        <dbReference type="ChEBI" id="CHEBI:138282"/>
        <dbReference type="ChEBI" id="CHEBI:172876"/>
        <dbReference type="ChEBI" id="CHEBI:172877"/>
    </reaction>
    <physiologicalReaction direction="left-to-right" evidence="4">
        <dbReference type="Rhea" id="RHEA:66929"/>
    </physiologicalReaction>
</comment>
<dbReference type="EMBL" id="LMYN01000020">
    <property type="protein sequence ID" value="KSA02744.1"/>
    <property type="molecule type" value="Genomic_DNA"/>
</dbReference>
<evidence type="ECO:0000256" key="1">
    <source>
        <dbReference type="ARBA" id="ARBA00001968"/>
    </source>
</evidence>
<evidence type="ECO:0000313" key="10">
    <source>
        <dbReference type="EMBL" id="KSA02744.1"/>
    </source>
</evidence>
<keyword evidence="7" id="KW-0539">Nucleus</keyword>
<accession>A0A0V1Q2J9</accession>
<comment type="subcellular location">
    <subcellularLocation>
        <location evidence="7">Nucleus</location>
    </subcellularLocation>
</comment>
<reference evidence="10 11" key="1">
    <citation type="submission" date="2015-11" db="EMBL/GenBank/DDBJ databases">
        <title>The genome of Debaryomyces fabryi.</title>
        <authorList>
            <person name="Tafer H."/>
            <person name="Lopandic K."/>
        </authorList>
    </citation>
    <scope>NUCLEOTIDE SEQUENCE [LARGE SCALE GENOMIC DNA]</scope>
    <source>
        <strain evidence="10 11">CBS 789</strain>
    </source>
</reference>
<dbReference type="GeneID" id="26838457"/>
<dbReference type="GO" id="GO:0000956">
    <property type="term" value="P:nuclear-transcribed mRNA catabolic process"/>
    <property type="evidence" value="ECO:0007669"/>
    <property type="project" value="TreeGrafter"/>
</dbReference>
<dbReference type="PANTHER" id="PTHR12395">
    <property type="entry name" value="DOM-3 RELATED"/>
    <property type="match status" value="1"/>
</dbReference>
<feature type="domain" description="RAI1-like" evidence="9">
    <location>
        <begin position="44"/>
        <end position="372"/>
    </location>
</feature>
<feature type="region of interest" description="Disordered" evidence="8">
    <location>
        <begin position="405"/>
        <end position="432"/>
    </location>
</feature>
<keyword evidence="7" id="KW-0378">Hydrolase</keyword>
<evidence type="ECO:0000256" key="8">
    <source>
        <dbReference type="SAM" id="MobiDB-lite"/>
    </source>
</evidence>
<sequence>MYALVDEFLLACIESGEIPIDYVKSPEFFHLLEESKVTKDPCYEELCYSRNKELQISRNRSEARYFDENPGLFTEDSLGHPKLNTKIDIDLSRGYKKFRVLSRTSLTLDNVRGTKYVAMEDFEKTENKKLDENVITSRHTLLELLNLPFQRNAIIQNIVAFNGQVFMEAEQRPQKRADASSMTGYNFEEVMTCSECDINSSKPFEFIPPINNAVKFNSMINHTFPESGLSVLVSCEIDCIRQKLEEVSLLHDDSDFKYKILENNIEMKSRKIGGRSNLIKAILQCYLAGTNDLIVGYRDGNFNLKYVEKLNVSELLESSPNPLLKRTFLDKWFWFIAQFISHTVKMPRSLSLHHHQLTFNKDNNTLTLKSFRLNPYRLEKTIISRFVKWRRYLATMQKHQLLVDNNGMANNKPPNKKETRRNKKKNKIFGDSKISSKIAEQSDSISHATEDNGTDQVVNALESISLS</sequence>
<dbReference type="GO" id="GO:0046872">
    <property type="term" value="F:metal ion binding"/>
    <property type="evidence" value="ECO:0007669"/>
    <property type="project" value="UniProtKB-KW"/>
</dbReference>
<dbReference type="Pfam" id="PF08652">
    <property type="entry name" value="RAI1"/>
    <property type="match status" value="1"/>
</dbReference>
<evidence type="ECO:0000313" key="11">
    <source>
        <dbReference type="Proteomes" id="UP000054251"/>
    </source>
</evidence>
<evidence type="ECO:0000256" key="6">
    <source>
        <dbReference type="ARBA" id="ARBA00048124"/>
    </source>
</evidence>
<evidence type="ECO:0000256" key="4">
    <source>
        <dbReference type="ARBA" id="ARBA00044676"/>
    </source>
</evidence>
<dbReference type="Proteomes" id="UP000054251">
    <property type="component" value="Unassembled WGS sequence"/>
</dbReference>
<dbReference type="GO" id="GO:0005634">
    <property type="term" value="C:nucleus"/>
    <property type="evidence" value="ECO:0007669"/>
    <property type="project" value="UniProtKB-SubCell"/>
</dbReference>
<keyword evidence="11" id="KW-1185">Reference proteome</keyword>